<dbReference type="InterPro" id="IPR023408">
    <property type="entry name" value="MscS_beta-dom_sf"/>
</dbReference>
<feature type="transmembrane region" description="Helical" evidence="6">
    <location>
        <begin position="334"/>
        <end position="351"/>
    </location>
</feature>
<dbReference type="eggNOG" id="COG0668">
    <property type="taxonomic scope" value="Bacteria"/>
</dbReference>
<feature type="domain" description="Mechanosensitive ion channel MscS" evidence="8">
    <location>
        <begin position="379"/>
        <end position="445"/>
    </location>
</feature>
<keyword evidence="5 6" id="KW-0472">Membrane</keyword>
<organism evidence="9 10">
    <name type="scientific">Lutibaculum baratangense AMV1</name>
    <dbReference type="NCBI Taxonomy" id="631454"/>
    <lineage>
        <taxon>Bacteria</taxon>
        <taxon>Pseudomonadati</taxon>
        <taxon>Pseudomonadota</taxon>
        <taxon>Alphaproteobacteria</taxon>
        <taxon>Hyphomicrobiales</taxon>
        <taxon>Tepidamorphaceae</taxon>
        <taxon>Lutibaculum</taxon>
    </lineage>
</organism>
<comment type="caution">
    <text evidence="9">The sequence shown here is derived from an EMBL/GenBank/DDBJ whole genome shotgun (WGS) entry which is preliminary data.</text>
</comment>
<dbReference type="PATRIC" id="fig|631454.5.peg.3690"/>
<comment type="subcellular location">
    <subcellularLocation>
        <location evidence="1">Cell membrane</location>
        <topology evidence="1">Multi-pass membrane protein</topology>
    </subcellularLocation>
</comment>
<dbReference type="SUPFAM" id="SSF82689">
    <property type="entry name" value="Mechanosensitive channel protein MscS (YggB), C-terminal domain"/>
    <property type="match status" value="1"/>
</dbReference>
<keyword evidence="3 6" id="KW-0812">Transmembrane</keyword>
<evidence type="ECO:0000256" key="3">
    <source>
        <dbReference type="ARBA" id="ARBA00022692"/>
    </source>
</evidence>
<feature type="signal peptide" evidence="7">
    <location>
        <begin position="1"/>
        <end position="22"/>
    </location>
</feature>
<dbReference type="GO" id="GO:0008381">
    <property type="term" value="F:mechanosensitive monoatomic ion channel activity"/>
    <property type="evidence" value="ECO:0007669"/>
    <property type="project" value="UniProtKB-ARBA"/>
</dbReference>
<name>V4R8U1_9HYPH</name>
<reference evidence="9 10" key="1">
    <citation type="journal article" date="2014" name="Genome Announc.">
        <title>Draft Genome Sequence of Lutibaculum baratangense Strain AMV1T, Isolated from a Mud Volcano in Andamans, India.</title>
        <authorList>
            <person name="Singh A."/>
            <person name="Sreenivas A."/>
            <person name="Sathyanarayana Reddy G."/>
            <person name="Pinnaka A.K."/>
            <person name="Shivaji S."/>
        </authorList>
    </citation>
    <scope>NUCLEOTIDE SEQUENCE [LARGE SCALE GENOMIC DNA]</scope>
    <source>
        <strain evidence="9 10">AMV1</strain>
    </source>
</reference>
<evidence type="ECO:0000256" key="4">
    <source>
        <dbReference type="ARBA" id="ARBA00022989"/>
    </source>
</evidence>
<dbReference type="PANTHER" id="PTHR30566:SF25">
    <property type="entry name" value="INNER MEMBRANE PROTEIN"/>
    <property type="match status" value="1"/>
</dbReference>
<feature type="transmembrane region" description="Helical" evidence="6">
    <location>
        <begin position="357"/>
        <end position="376"/>
    </location>
</feature>
<evidence type="ECO:0000256" key="6">
    <source>
        <dbReference type="SAM" id="Phobius"/>
    </source>
</evidence>
<sequence length="562" mass="62355">MTPRRLLLLPLLLVCLAGTALAQSDGASRYYEVEALNRGLPQPPADLNLETPQALMETFLAAAEQDDWERAAHTLDLSHVPVEEQALSAPLLASRLHDVIRRGMWLDWGSLPDRPDGLMANEPDKDPMSGEPRRNIRLALLELENRPVSIRVARVKPSDGDPSWVFSAQTVGNIEEMHQRFGATALERSLPAFLQQRAFLTLTWWEVIALPLLLLASVLAAAFAYRAIGGIERKWQSKTARAVLDSIRMPVALLLVVGIFTATRSMLFTFSGAVNTFLTPLQTVLFVVAIVLIGVRIVDALLDRMVRSNVEKLGGSESADERVTYTNISAARRIAIVVAFLIGVGLVLVQVHAFQSLGFSLLASAGAVGIVLAFAARTMLADIMASLQIAFAKSARIGDAVLYDGQWCYVEKVNFTYIQLQSWDGRRLIVPVNELVSKTFENWSREDASMFRTVELRLDHRTDVDRLREPFQRFVEEDDDVIKKDEAKVQVIDHDADGMVVRFYAWAGDPASGWNMHCRLREEMLKVVARLEAEQSREHGQAVYIPRERVALIGGGGHGSVG</sequence>
<evidence type="ECO:0000256" key="1">
    <source>
        <dbReference type="ARBA" id="ARBA00004651"/>
    </source>
</evidence>
<proteinExistence type="predicted"/>
<accession>V4R8U1</accession>
<dbReference type="Gene3D" id="1.10.287.1260">
    <property type="match status" value="1"/>
</dbReference>
<dbReference type="RefSeq" id="WP_023433847.1">
    <property type="nucleotide sequence ID" value="NZ_AWXZ01000040.1"/>
</dbReference>
<feature type="chain" id="PRO_5004725431" evidence="7">
    <location>
        <begin position="23"/>
        <end position="562"/>
    </location>
</feature>
<keyword evidence="2" id="KW-1003">Cell membrane</keyword>
<evidence type="ECO:0000256" key="7">
    <source>
        <dbReference type="SAM" id="SignalP"/>
    </source>
</evidence>
<evidence type="ECO:0000256" key="5">
    <source>
        <dbReference type="ARBA" id="ARBA00023136"/>
    </source>
</evidence>
<dbReference type="PANTHER" id="PTHR30566">
    <property type="entry name" value="YNAI-RELATED MECHANOSENSITIVE ION CHANNEL"/>
    <property type="match status" value="1"/>
</dbReference>
<evidence type="ECO:0000256" key="2">
    <source>
        <dbReference type="ARBA" id="ARBA00022475"/>
    </source>
</evidence>
<dbReference type="Pfam" id="PF00924">
    <property type="entry name" value="MS_channel_2nd"/>
    <property type="match status" value="1"/>
</dbReference>
<dbReference type="GO" id="GO:0005886">
    <property type="term" value="C:plasma membrane"/>
    <property type="evidence" value="ECO:0007669"/>
    <property type="project" value="UniProtKB-SubCell"/>
</dbReference>
<dbReference type="STRING" id="631454.N177_3737"/>
<dbReference type="InterPro" id="IPR006685">
    <property type="entry name" value="MscS_channel_2nd"/>
</dbReference>
<dbReference type="AlphaFoldDB" id="V4R8U1"/>
<dbReference type="EMBL" id="AWXZ01000040">
    <property type="protein sequence ID" value="ESR22601.1"/>
    <property type="molecule type" value="Genomic_DNA"/>
</dbReference>
<keyword evidence="10" id="KW-1185">Reference proteome</keyword>
<feature type="transmembrane region" description="Helical" evidence="6">
    <location>
        <begin position="277"/>
        <end position="298"/>
    </location>
</feature>
<dbReference type="InterPro" id="IPR010920">
    <property type="entry name" value="LSM_dom_sf"/>
</dbReference>
<protein>
    <submittedName>
        <fullName evidence="9">Potassium efflux system KefA protein</fullName>
    </submittedName>
</protein>
<feature type="transmembrane region" description="Helical" evidence="6">
    <location>
        <begin position="249"/>
        <end position="271"/>
    </location>
</feature>
<dbReference type="SUPFAM" id="SSF50182">
    <property type="entry name" value="Sm-like ribonucleoproteins"/>
    <property type="match status" value="1"/>
</dbReference>
<dbReference type="Gene3D" id="2.30.30.60">
    <property type="match status" value="1"/>
</dbReference>
<evidence type="ECO:0000313" key="9">
    <source>
        <dbReference type="EMBL" id="ESR22601.1"/>
    </source>
</evidence>
<dbReference type="Proteomes" id="UP000017819">
    <property type="component" value="Unassembled WGS sequence"/>
</dbReference>
<dbReference type="InterPro" id="IPR011066">
    <property type="entry name" value="MscS_channel_C_sf"/>
</dbReference>
<keyword evidence="7" id="KW-0732">Signal</keyword>
<keyword evidence="4 6" id="KW-1133">Transmembrane helix</keyword>
<evidence type="ECO:0000259" key="8">
    <source>
        <dbReference type="Pfam" id="PF00924"/>
    </source>
</evidence>
<feature type="transmembrane region" description="Helical" evidence="6">
    <location>
        <begin position="204"/>
        <end position="228"/>
    </location>
</feature>
<gene>
    <name evidence="9" type="ORF">N177_3737</name>
</gene>
<evidence type="ECO:0000313" key="10">
    <source>
        <dbReference type="Proteomes" id="UP000017819"/>
    </source>
</evidence>